<feature type="compositionally biased region" description="Basic and acidic residues" evidence="1">
    <location>
        <begin position="16"/>
        <end position="25"/>
    </location>
</feature>
<proteinExistence type="predicted"/>
<sequence>MIRSVNNSLSGVSTGKEWRYDDGAKPHQSCHVRPGETDA</sequence>
<evidence type="ECO:0000256" key="1">
    <source>
        <dbReference type="SAM" id="MobiDB-lite"/>
    </source>
</evidence>
<dbReference type="AlphaFoldDB" id="A0A1Q5ZVY0"/>
<keyword evidence="3" id="KW-1185">Reference proteome</keyword>
<name>A0A1Q5ZVY0_9SPHI</name>
<accession>A0A1Q5ZVY0</accession>
<feature type="region of interest" description="Disordered" evidence="1">
    <location>
        <begin position="1"/>
        <end position="39"/>
    </location>
</feature>
<feature type="compositionally biased region" description="Polar residues" evidence="1">
    <location>
        <begin position="1"/>
        <end position="13"/>
    </location>
</feature>
<comment type="caution">
    <text evidence="2">The sequence shown here is derived from an EMBL/GenBank/DDBJ whole genome shotgun (WGS) entry which is preliminary data.</text>
</comment>
<protein>
    <submittedName>
        <fullName evidence="2">Uncharacterized protein</fullName>
    </submittedName>
</protein>
<reference evidence="2 3" key="1">
    <citation type="submission" date="2016-11" db="EMBL/GenBank/DDBJ databases">
        <title>Whole Genome Sequencing of Mucilaginibacter polytrichastri RG4-7(T) isolated from the moss sample.</title>
        <authorList>
            <person name="Li Y."/>
        </authorList>
    </citation>
    <scope>NUCLEOTIDE SEQUENCE [LARGE SCALE GENOMIC DNA]</scope>
    <source>
        <strain evidence="2 3">RG4-7</strain>
    </source>
</reference>
<gene>
    <name evidence="2" type="ORF">RG47T_1339</name>
</gene>
<dbReference type="EMBL" id="MPPL01000001">
    <property type="protein sequence ID" value="OKS85893.1"/>
    <property type="molecule type" value="Genomic_DNA"/>
</dbReference>
<organism evidence="2 3">
    <name type="scientific">Mucilaginibacter polytrichastri</name>
    <dbReference type="NCBI Taxonomy" id="1302689"/>
    <lineage>
        <taxon>Bacteria</taxon>
        <taxon>Pseudomonadati</taxon>
        <taxon>Bacteroidota</taxon>
        <taxon>Sphingobacteriia</taxon>
        <taxon>Sphingobacteriales</taxon>
        <taxon>Sphingobacteriaceae</taxon>
        <taxon>Mucilaginibacter</taxon>
    </lineage>
</organism>
<dbReference type="Proteomes" id="UP000186720">
    <property type="component" value="Unassembled WGS sequence"/>
</dbReference>
<evidence type="ECO:0000313" key="3">
    <source>
        <dbReference type="Proteomes" id="UP000186720"/>
    </source>
</evidence>
<evidence type="ECO:0000313" key="2">
    <source>
        <dbReference type="EMBL" id="OKS85893.1"/>
    </source>
</evidence>